<keyword evidence="4 11" id="KW-0812">Transmembrane</keyword>
<keyword evidence="7" id="KW-0067">ATP-binding</keyword>
<dbReference type="FunFam" id="3.40.50.300:FF:000997">
    <property type="entry name" value="Multidrug resistance-associated protein 1"/>
    <property type="match status" value="1"/>
</dbReference>
<comment type="similarity">
    <text evidence="2">Belongs to the ABC transporter superfamily. ABCC family. Conjugate transporter (TC 3.A.1.208) subfamily.</text>
</comment>
<accession>A0ABD3UF73</accession>
<dbReference type="Gene3D" id="1.20.1560.10">
    <property type="entry name" value="ABC transporter type 1, transmembrane domain"/>
    <property type="match status" value="2"/>
</dbReference>
<evidence type="ECO:0000259" key="12">
    <source>
        <dbReference type="PROSITE" id="PS50893"/>
    </source>
</evidence>
<feature type="transmembrane region" description="Helical" evidence="11">
    <location>
        <begin position="397"/>
        <end position="424"/>
    </location>
</feature>
<feature type="domain" description="ABC transmembrane type-1" evidence="13">
    <location>
        <begin position="185"/>
        <end position="461"/>
    </location>
</feature>
<gene>
    <name evidence="14" type="ORF">ACJMK2_017966</name>
</gene>
<dbReference type="PROSITE" id="PS00211">
    <property type="entry name" value="ABC_TRANSPORTER_1"/>
    <property type="match status" value="2"/>
</dbReference>
<dbReference type="GO" id="GO:0005524">
    <property type="term" value="F:ATP binding"/>
    <property type="evidence" value="ECO:0007669"/>
    <property type="project" value="UniProtKB-KW"/>
</dbReference>
<dbReference type="InterPro" id="IPR017871">
    <property type="entry name" value="ABC_transporter-like_CS"/>
</dbReference>
<evidence type="ECO:0000256" key="10">
    <source>
        <dbReference type="ARBA" id="ARBA00023180"/>
    </source>
</evidence>
<dbReference type="InterPro" id="IPR011527">
    <property type="entry name" value="ABC1_TM_dom"/>
</dbReference>
<evidence type="ECO:0000256" key="2">
    <source>
        <dbReference type="ARBA" id="ARBA00009726"/>
    </source>
</evidence>
<keyword evidence="9 11" id="KW-0472">Membrane</keyword>
<dbReference type="CDD" id="cd03244">
    <property type="entry name" value="ABCC_MRP_domain2"/>
    <property type="match status" value="1"/>
</dbReference>
<dbReference type="InterPro" id="IPR027417">
    <property type="entry name" value="P-loop_NTPase"/>
</dbReference>
<dbReference type="Proteomes" id="UP001634394">
    <property type="component" value="Unassembled WGS sequence"/>
</dbReference>
<evidence type="ECO:0000313" key="15">
    <source>
        <dbReference type="Proteomes" id="UP001634394"/>
    </source>
</evidence>
<dbReference type="InterPro" id="IPR003593">
    <property type="entry name" value="AAA+_ATPase"/>
</dbReference>
<keyword evidence="15" id="KW-1185">Reference proteome</keyword>
<reference evidence="14 15" key="1">
    <citation type="submission" date="2024-11" db="EMBL/GenBank/DDBJ databases">
        <title>Chromosome-level genome assembly of the freshwater bivalve Anodonta woodiana.</title>
        <authorList>
            <person name="Chen X."/>
        </authorList>
    </citation>
    <scope>NUCLEOTIDE SEQUENCE [LARGE SCALE GENOMIC DNA]</scope>
    <source>
        <strain evidence="14">MN2024</strain>
        <tissue evidence="14">Gills</tissue>
    </source>
</reference>
<dbReference type="InterPro" id="IPR050173">
    <property type="entry name" value="ABC_transporter_C-like"/>
</dbReference>
<keyword evidence="3" id="KW-0813">Transport</keyword>
<dbReference type="InterPro" id="IPR003439">
    <property type="entry name" value="ABC_transporter-like_ATP-bd"/>
</dbReference>
<dbReference type="PANTHER" id="PTHR24223:SF447">
    <property type="entry name" value="MULTIDRUG RESISTANCE-ASSOCIATED PROTEIN 5"/>
    <property type="match status" value="1"/>
</dbReference>
<comment type="subcellular location">
    <subcellularLocation>
        <location evidence="1">Endomembrane system</location>
        <topology evidence="1">Multi-pass membrane protein</topology>
    </subcellularLocation>
</comment>
<dbReference type="CDD" id="cd18592">
    <property type="entry name" value="ABC_6TM_MRP5_8_9_D1"/>
    <property type="match status" value="1"/>
</dbReference>
<dbReference type="SMART" id="SM00382">
    <property type="entry name" value="AAA"/>
    <property type="match status" value="2"/>
</dbReference>
<feature type="domain" description="ABC transporter" evidence="12">
    <location>
        <begin position="1169"/>
        <end position="1403"/>
    </location>
</feature>
<evidence type="ECO:0000256" key="1">
    <source>
        <dbReference type="ARBA" id="ARBA00004127"/>
    </source>
</evidence>
<dbReference type="Gene3D" id="3.40.50.300">
    <property type="entry name" value="P-loop containing nucleotide triphosphate hydrolases"/>
    <property type="match status" value="2"/>
</dbReference>
<feature type="transmembrane region" description="Helical" evidence="11">
    <location>
        <begin position="889"/>
        <end position="911"/>
    </location>
</feature>
<dbReference type="CDD" id="cd18599">
    <property type="entry name" value="ABC_6TM_MRP5_8_9_D2"/>
    <property type="match status" value="1"/>
</dbReference>
<dbReference type="PROSITE" id="PS50893">
    <property type="entry name" value="ABC_TRANSPORTER_2"/>
    <property type="match status" value="2"/>
</dbReference>
<dbReference type="InterPro" id="IPR036640">
    <property type="entry name" value="ABC1_TM_sf"/>
</dbReference>
<comment type="caution">
    <text evidence="14">The sequence shown here is derived from an EMBL/GenBank/DDBJ whole genome shotgun (WGS) entry which is preliminary data.</text>
</comment>
<dbReference type="PANTHER" id="PTHR24223">
    <property type="entry name" value="ATP-BINDING CASSETTE SUB-FAMILY C"/>
    <property type="match status" value="1"/>
</dbReference>
<protein>
    <recommendedName>
        <fullName evidence="16">Multidrug resistance-associated protein 5</fullName>
    </recommendedName>
</protein>
<dbReference type="GO" id="GO:0012505">
    <property type="term" value="C:endomembrane system"/>
    <property type="evidence" value="ECO:0007669"/>
    <property type="project" value="UniProtKB-SubCell"/>
</dbReference>
<evidence type="ECO:0000313" key="14">
    <source>
        <dbReference type="EMBL" id="KAL3847030.1"/>
    </source>
</evidence>
<feature type="transmembrane region" description="Helical" evidence="11">
    <location>
        <begin position="298"/>
        <end position="315"/>
    </location>
</feature>
<evidence type="ECO:0000256" key="4">
    <source>
        <dbReference type="ARBA" id="ARBA00022692"/>
    </source>
</evidence>
<feature type="transmembrane region" description="Helical" evidence="11">
    <location>
        <begin position="976"/>
        <end position="1004"/>
    </location>
</feature>
<dbReference type="FunFam" id="1.20.1560.10:FF:000012">
    <property type="entry name" value="ATP binding cassette subfamily C member 5"/>
    <property type="match status" value="1"/>
</dbReference>
<keyword evidence="5" id="KW-0677">Repeat</keyword>
<dbReference type="SUPFAM" id="SSF52540">
    <property type="entry name" value="P-loop containing nucleoside triphosphate hydrolases"/>
    <property type="match status" value="2"/>
</dbReference>
<evidence type="ECO:0000256" key="8">
    <source>
        <dbReference type="ARBA" id="ARBA00022989"/>
    </source>
</evidence>
<feature type="transmembrane region" description="Helical" evidence="11">
    <location>
        <begin position="321"/>
        <end position="338"/>
    </location>
</feature>
<evidence type="ECO:0000256" key="7">
    <source>
        <dbReference type="ARBA" id="ARBA00022840"/>
    </source>
</evidence>
<feature type="transmembrane region" description="Helical" evidence="11">
    <location>
        <begin position="1080"/>
        <end position="1097"/>
    </location>
</feature>
<feature type="transmembrane region" description="Helical" evidence="11">
    <location>
        <begin position="436"/>
        <end position="460"/>
    </location>
</feature>
<proteinExistence type="inferred from homology"/>
<feature type="transmembrane region" description="Helical" evidence="11">
    <location>
        <begin position="181"/>
        <end position="201"/>
    </location>
</feature>
<dbReference type="Pfam" id="PF00664">
    <property type="entry name" value="ABC_membrane"/>
    <property type="match status" value="2"/>
</dbReference>
<keyword evidence="10" id="KW-0325">Glycoprotein</keyword>
<feature type="domain" description="ABC transporter" evidence="12">
    <location>
        <begin position="559"/>
        <end position="784"/>
    </location>
</feature>
<organism evidence="14 15">
    <name type="scientific">Sinanodonta woodiana</name>
    <name type="common">Chinese pond mussel</name>
    <name type="synonym">Anodonta woodiana</name>
    <dbReference type="NCBI Taxonomy" id="1069815"/>
    <lineage>
        <taxon>Eukaryota</taxon>
        <taxon>Metazoa</taxon>
        <taxon>Spiralia</taxon>
        <taxon>Lophotrochozoa</taxon>
        <taxon>Mollusca</taxon>
        <taxon>Bivalvia</taxon>
        <taxon>Autobranchia</taxon>
        <taxon>Heteroconchia</taxon>
        <taxon>Palaeoheterodonta</taxon>
        <taxon>Unionida</taxon>
        <taxon>Unionoidea</taxon>
        <taxon>Unionidae</taxon>
        <taxon>Unioninae</taxon>
        <taxon>Sinanodonta</taxon>
    </lineage>
</organism>
<evidence type="ECO:0000256" key="6">
    <source>
        <dbReference type="ARBA" id="ARBA00022741"/>
    </source>
</evidence>
<evidence type="ECO:0000259" key="13">
    <source>
        <dbReference type="PROSITE" id="PS50929"/>
    </source>
</evidence>
<sequence length="1410" mass="157603">MANETPRDCSQVKCDDSEAPLIPISDGTMAKDAATIESDVMQGEFDPDEEDEINDMTRSILALEMGVDSGVNLRHRRGPRRYKHAIRSFLPLRFDKVPKEELPTTKLGFFSILSYSWLTPIMWKIYRKGISSITHMGIGDVDKAYVNSVRLERLWLEEIQCHGPAKASFSRASLRFVRTRVIISVLLLSLACCFSFAAPAFVLRQLLANLNSGFVPFGYSIALVLGLSFMEFVRALAFAGSWFLNYTSGVRLRGAALSLLYQKILKLRGMKDTTLGQIVNLLGNDSQRIFDAASMGPLLLSGPFIVLLGVVYMLYILGPWGLMPLFIYVGFYPFMYIISRMTAYFRNKCIVITDKRVRLMHELLTYIKLIKMYAWEKSFAKQISGIRSEERTVLEKAAYVQSISTATAPMVPVITAVCMFLGYILTGNNLTPVEAFSILAVLNAMKFSLGVLPFSVKALADVSVAFRRYKKILLMEEVQPHKWDIFNDKFAIVLNKAAFSWDEVKMDVKEIGLADVEISVKMNGMKKTKEKQYTSNGTPTQKETITNDEKEKLVNGKTVQMGDGSVTTDQMQVSTIMNLTLMIEKGKLVGVCGSVGCGKTSLISALLGRMIHKSGKVAMKGSVAYVPQQAWILNDTIRENILFGEEYDEERYNAVVEACALKEDFETFVCGDMIEIGERGINMSGGQKQRVSLARAVYSNRDIYLLDDPLSAVDIHIGRHIFSQCVWKLLKGKTVIFVTHQLQVFKLQENVTPVLTGNRDKLSFQGTPGTSKGPVTQVETVMRQMSSMSAKSTGSDGSKLPQDGKLIMAEERQEGNVNCQVYWSYIKSTGGVFVCSFILLLFIIAIGAQTATSWWLSYWFNQGSGNTSIIVKNETVISSNLSDHPRSKLYAAVYGGIAVIMIISTAIRALFFMKVTLRASSNMHDTLFLKMLSCPMKFFDTTPVGRIVNRFSSDLDEVDIQLPTVTEILIQNSLQIIFSVAMICYVSPWFLLALIPFVICFVLLNKIFASGVKELKRHAAITRSPFLSHVTATVQGIFTIGAYQKEKQFSEKFHRLLDINSAPFYLFWCSNRWLAVRLDLMSAFVIGITGMLIILTYDNITPSMAGLAMAFAIQMTGLFQYTIRTSLETEARFTSVQRLQAYSKEVESEAPAIIKDNRPPKDWPSEGKIEFINYHMQYRENLPLVLKRISFSVHPREKIGIVGRTGSGKSSLGVALFRLVESAKGTIHIDDVDISKIGLEDLRCKLSIIPQDPVLFVGTIRYNLDPFQQHLDDALWEALERCHVKNTIAALEQQLDASVEENGENFSVGERQLLCMARALLRNSRIIMLDEATAAIDTETDALVQATIKEAFADCTMLIIAHRLNTVLSCDRILVMEGGKVAEYGKPSDLLASPESKFKAMLEAVEKENA</sequence>
<dbReference type="SUPFAM" id="SSF90123">
    <property type="entry name" value="ABC transporter transmembrane region"/>
    <property type="match status" value="2"/>
</dbReference>
<evidence type="ECO:0000256" key="3">
    <source>
        <dbReference type="ARBA" id="ARBA00022448"/>
    </source>
</evidence>
<evidence type="ECO:0000256" key="9">
    <source>
        <dbReference type="ARBA" id="ARBA00023136"/>
    </source>
</evidence>
<dbReference type="CDD" id="cd03250">
    <property type="entry name" value="ABCC_MRP_domain1"/>
    <property type="match status" value="1"/>
</dbReference>
<evidence type="ECO:0008006" key="16">
    <source>
        <dbReference type="Google" id="ProtNLM"/>
    </source>
</evidence>
<evidence type="ECO:0000256" key="5">
    <source>
        <dbReference type="ARBA" id="ARBA00022737"/>
    </source>
</evidence>
<evidence type="ECO:0000256" key="11">
    <source>
        <dbReference type="SAM" id="Phobius"/>
    </source>
</evidence>
<dbReference type="Pfam" id="PF00005">
    <property type="entry name" value="ABC_tran"/>
    <property type="match status" value="2"/>
</dbReference>
<dbReference type="EMBL" id="JBJQND010000016">
    <property type="protein sequence ID" value="KAL3847030.1"/>
    <property type="molecule type" value="Genomic_DNA"/>
</dbReference>
<dbReference type="PROSITE" id="PS50929">
    <property type="entry name" value="ABC_TM1F"/>
    <property type="match status" value="2"/>
</dbReference>
<feature type="domain" description="ABC transmembrane type-1" evidence="13">
    <location>
        <begin position="837"/>
        <end position="1131"/>
    </location>
</feature>
<keyword evidence="8 11" id="KW-1133">Transmembrane helix</keyword>
<dbReference type="FunFam" id="1.20.1560.10:FF:000015">
    <property type="entry name" value="multidrug resistance-associated protein 5 isoform X1"/>
    <property type="match status" value="1"/>
</dbReference>
<feature type="transmembrane region" description="Helical" evidence="11">
    <location>
        <begin position="221"/>
        <end position="244"/>
    </location>
</feature>
<feature type="transmembrane region" description="Helical" evidence="11">
    <location>
        <begin position="1103"/>
        <end position="1123"/>
    </location>
</feature>
<dbReference type="FunFam" id="3.40.50.300:FF:000074">
    <property type="entry name" value="Multidrug resistance-associated protein 5 isoform 1"/>
    <property type="match status" value="1"/>
</dbReference>
<feature type="transmembrane region" description="Helical" evidence="11">
    <location>
        <begin position="832"/>
        <end position="856"/>
    </location>
</feature>
<keyword evidence="6" id="KW-0547">Nucleotide-binding</keyword>
<name>A0ABD3UF73_SINWO</name>